<organism evidence="2">
    <name type="scientific">Candidatus Criblamydia sequanensis CRIB-18</name>
    <dbReference type="NCBI Taxonomy" id="1437425"/>
    <lineage>
        <taxon>Bacteria</taxon>
        <taxon>Pseudomonadati</taxon>
        <taxon>Chlamydiota</taxon>
        <taxon>Chlamydiia</taxon>
        <taxon>Parachlamydiales</taxon>
        <taxon>Candidatus Criblamydiaceae</taxon>
        <taxon>Candidatus Criblamydia</taxon>
    </lineage>
</organism>
<protein>
    <submittedName>
        <fullName evidence="2">Uncharacterized protein</fullName>
    </submittedName>
</protein>
<evidence type="ECO:0000313" key="2">
    <source>
        <dbReference type="EMBL" id="CDR35316.1"/>
    </source>
</evidence>
<keyword evidence="1" id="KW-0175">Coiled coil</keyword>
<geneLocation type="plasmid" evidence="2">
    <name>1</name>
</geneLocation>
<keyword evidence="2" id="KW-0614">Plasmid</keyword>
<gene>
    <name evidence="2" type="ORF">CSEC_p0045</name>
</gene>
<reference evidence="2" key="2">
    <citation type="submission" date="2014-09" db="EMBL/GenBank/DDBJ databases">
        <title>Criblamydia sequanensis harbors a mega-plasmid encoding arsenite resistance.</title>
        <authorList>
            <person name="Bertelli C."/>
            <person name="Goesmann A."/>
            <person name="Greub G."/>
        </authorList>
    </citation>
    <scope>NUCLEOTIDE SEQUENCE [LARGE SCALE GENOMIC DNA]</scope>
    <source>
        <strain evidence="2">CRIB-18</strain>
        <plasmid evidence="2">1</plasmid>
    </source>
</reference>
<reference evidence="2" key="1">
    <citation type="submission" date="2013-12" db="EMBL/GenBank/DDBJ databases">
        <authorList>
            <person name="Li W."/>
            <person name="Chetelat R.T."/>
        </authorList>
    </citation>
    <scope>NUCLEOTIDE SEQUENCE</scope>
    <source>
        <strain evidence="2">CRIB-18</strain>
        <plasmid evidence="2">1</plasmid>
    </source>
</reference>
<dbReference type="AlphaFoldDB" id="A0A090D3A1"/>
<proteinExistence type="predicted"/>
<feature type="coiled-coil region" evidence="1">
    <location>
        <begin position="89"/>
        <end position="127"/>
    </location>
</feature>
<dbReference type="EMBL" id="LK031773">
    <property type="protein sequence ID" value="CDR35316.1"/>
    <property type="molecule type" value="Genomic_DNA"/>
</dbReference>
<dbReference type="RefSeq" id="WP_176454836.1">
    <property type="nucleotide sequence ID" value="NZ_LK031773.1"/>
</dbReference>
<sequence>MFDFEQANEAIKKNEVMKIEAGGMTVGQAQQLLSKKLDLTPLISRASEHEVVNEESASQALSMSLQARKIRKQLDETRLSIVRPHLDFQKAVNKIVKEYESKLEQIENNLKNKLDEYLKQASSTNNSSFISKSREMLVEDGKLTKMKKWVWELEDEQSIPREYLTLDEKKIDEAVKQGIRNIPGIKVFEKEEITMRVKN</sequence>
<evidence type="ECO:0000256" key="1">
    <source>
        <dbReference type="SAM" id="Coils"/>
    </source>
</evidence>
<accession>A0A090D3A1</accession>
<name>A0A090D3A1_9BACT</name>